<name>A0A1G7P226_9FIRM</name>
<dbReference type="InterPro" id="IPR025943">
    <property type="entry name" value="Sigma_54_int_dom_ATP-bd_2"/>
</dbReference>
<evidence type="ECO:0000256" key="4">
    <source>
        <dbReference type="ARBA" id="ARBA00023125"/>
    </source>
</evidence>
<keyword evidence="5" id="KW-0804">Transcription</keyword>
<dbReference type="InterPro" id="IPR002078">
    <property type="entry name" value="Sigma_54_int"/>
</dbReference>
<dbReference type="InterPro" id="IPR027417">
    <property type="entry name" value="P-loop_NTPase"/>
</dbReference>
<evidence type="ECO:0000259" key="7">
    <source>
        <dbReference type="PROSITE" id="PS50045"/>
    </source>
</evidence>
<feature type="modified residue" description="4-aspartylphosphate" evidence="6">
    <location>
        <position position="59"/>
    </location>
</feature>
<evidence type="ECO:0000256" key="5">
    <source>
        <dbReference type="ARBA" id="ARBA00023163"/>
    </source>
</evidence>
<dbReference type="GO" id="GO:0006355">
    <property type="term" value="P:regulation of DNA-templated transcription"/>
    <property type="evidence" value="ECO:0007669"/>
    <property type="project" value="InterPro"/>
</dbReference>
<sequence length="465" mass="52154">MENQTSAVIHVLIIEDEDSFRSLLENRLDRKGYCITAAANGEEGLKAAREKSFDVALVDIRLPGMNGIQVLQALRQLQSPPEVLMMTGHGTIETAIEAMRQGAYHYLTKPLDLKELELVLAKALEKRRLADRVEGLNRALDRQTGEPEIVGNSPALLKVIDLTRKAASWDIPVLITGESGTGKELIAKALHHWSSRKGKPWIAINCGTLPSNLLESELFGHEKGAFSGAVASRVGLVEAAHEGTLFLDEIGELEVGLQAKLLRFLESGEYRRIGNNRLFKTNVRVVAATNKNLEEAIAAGQFREDLYYRLSGMILRLPPLRERRGDIPLLVQHFLKRRYPHRQPPIDPSVWERMEAYRFPGNVRELAHMVDRACMLYDGGMLSWHHFVGFCYDGVDRSRSHKPADSAFVYPPGMPLEEVRRRHILATLAMVGGNKAVAAEKLGIGLRTLYRYLEEWNLTGQDELT</sequence>
<dbReference type="InterPro" id="IPR001789">
    <property type="entry name" value="Sig_transdc_resp-reg_receiver"/>
</dbReference>
<dbReference type="SMART" id="SM00448">
    <property type="entry name" value="REC"/>
    <property type="match status" value="1"/>
</dbReference>
<dbReference type="Gene3D" id="1.10.8.60">
    <property type="match status" value="1"/>
</dbReference>
<dbReference type="InterPro" id="IPR025662">
    <property type="entry name" value="Sigma_54_int_dom_ATP-bd_1"/>
</dbReference>
<evidence type="ECO:0000256" key="6">
    <source>
        <dbReference type="PROSITE-ProRule" id="PRU00169"/>
    </source>
</evidence>
<keyword evidence="2" id="KW-0067">ATP-binding</keyword>
<dbReference type="PROSITE" id="PS50110">
    <property type="entry name" value="RESPONSE_REGULATORY"/>
    <property type="match status" value="1"/>
</dbReference>
<dbReference type="Proteomes" id="UP000243333">
    <property type="component" value="Unassembled WGS sequence"/>
</dbReference>
<protein>
    <submittedName>
        <fullName evidence="9">Two component, sigma54 specific, transcriptional regulator, Fis family</fullName>
    </submittedName>
</protein>
<keyword evidence="4" id="KW-0238">DNA-binding</keyword>
<dbReference type="Pfam" id="PF02954">
    <property type="entry name" value="HTH_8"/>
    <property type="match status" value="1"/>
</dbReference>
<feature type="domain" description="Response regulatory" evidence="8">
    <location>
        <begin position="10"/>
        <end position="124"/>
    </location>
</feature>
<dbReference type="SMART" id="SM00382">
    <property type="entry name" value="AAA"/>
    <property type="match status" value="1"/>
</dbReference>
<evidence type="ECO:0000313" key="10">
    <source>
        <dbReference type="Proteomes" id="UP000243333"/>
    </source>
</evidence>
<dbReference type="PROSITE" id="PS00676">
    <property type="entry name" value="SIGMA54_INTERACT_2"/>
    <property type="match status" value="1"/>
</dbReference>
<dbReference type="EMBL" id="FNBU01000031">
    <property type="protein sequence ID" value="SDF80372.1"/>
    <property type="molecule type" value="Genomic_DNA"/>
</dbReference>
<dbReference type="Gene3D" id="3.40.50.2300">
    <property type="match status" value="1"/>
</dbReference>
<dbReference type="SUPFAM" id="SSF52172">
    <property type="entry name" value="CheY-like"/>
    <property type="match status" value="1"/>
</dbReference>
<dbReference type="GO" id="GO:0043565">
    <property type="term" value="F:sequence-specific DNA binding"/>
    <property type="evidence" value="ECO:0007669"/>
    <property type="project" value="InterPro"/>
</dbReference>
<dbReference type="SUPFAM" id="SSF52540">
    <property type="entry name" value="P-loop containing nucleoside triphosphate hydrolases"/>
    <property type="match status" value="1"/>
</dbReference>
<dbReference type="PROSITE" id="PS00675">
    <property type="entry name" value="SIGMA54_INTERACT_1"/>
    <property type="match status" value="1"/>
</dbReference>
<keyword evidence="1" id="KW-0547">Nucleotide-binding</keyword>
<evidence type="ECO:0000256" key="1">
    <source>
        <dbReference type="ARBA" id="ARBA00022741"/>
    </source>
</evidence>
<dbReference type="InterPro" id="IPR003593">
    <property type="entry name" value="AAA+_ATPase"/>
</dbReference>
<dbReference type="InterPro" id="IPR025944">
    <property type="entry name" value="Sigma_54_int_dom_CS"/>
</dbReference>
<dbReference type="RefSeq" id="WP_093691912.1">
    <property type="nucleotide sequence ID" value="NZ_FNBU01000031.1"/>
</dbReference>
<dbReference type="FunFam" id="3.40.50.300:FF:000006">
    <property type="entry name" value="DNA-binding transcriptional regulator NtrC"/>
    <property type="match status" value="1"/>
</dbReference>
<evidence type="ECO:0000256" key="3">
    <source>
        <dbReference type="ARBA" id="ARBA00023015"/>
    </source>
</evidence>
<dbReference type="Gene3D" id="1.10.10.60">
    <property type="entry name" value="Homeodomain-like"/>
    <property type="match status" value="1"/>
</dbReference>
<dbReference type="Pfam" id="PF25601">
    <property type="entry name" value="AAA_lid_14"/>
    <property type="match status" value="1"/>
</dbReference>
<reference evidence="10" key="1">
    <citation type="submission" date="2016-10" db="EMBL/GenBank/DDBJ databases">
        <authorList>
            <person name="Varghese N."/>
            <person name="Submissions S."/>
        </authorList>
    </citation>
    <scope>NUCLEOTIDE SEQUENCE [LARGE SCALE GENOMIC DNA]</scope>
    <source>
        <strain evidence="10">DSM 23256</strain>
    </source>
</reference>
<keyword evidence="3" id="KW-0805">Transcription regulation</keyword>
<dbReference type="InterPro" id="IPR009057">
    <property type="entry name" value="Homeodomain-like_sf"/>
</dbReference>
<dbReference type="Pfam" id="PF00072">
    <property type="entry name" value="Response_reg"/>
    <property type="match status" value="1"/>
</dbReference>
<evidence type="ECO:0000313" key="9">
    <source>
        <dbReference type="EMBL" id="SDF80372.1"/>
    </source>
</evidence>
<dbReference type="InterPro" id="IPR058031">
    <property type="entry name" value="AAA_lid_NorR"/>
</dbReference>
<keyword evidence="6" id="KW-0597">Phosphoprotein</keyword>
<dbReference type="PROSITE" id="PS50045">
    <property type="entry name" value="SIGMA54_INTERACT_4"/>
    <property type="match status" value="1"/>
</dbReference>
<dbReference type="InterPro" id="IPR011006">
    <property type="entry name" value="CheY-like_superfamily"/>
</dbReference>
<evidence type="ECO:0000256" key="2">
    <source>
        <dbReference type="ARBA" id="ARBA00022840"/>
    </source>
</evidence>
<evidence type="ECO:0000259" key="8">
    <source>
        <dbReference type="PROSITE" id="PS50110"/>
    </source>
</evidence>
<dbReference type="GO" id="GO:0005524">
    <property type="term" value="F:ATP binding"/>
    <property type="evidence" value="ECO:0007669"/>
    <property type="project" value="UniProtKB-KW"/>
</dbReference>
<keyword evidence="10" id="KW-1185">Reference proteome</keyword>
<dbReference type="SUPFAM" id="SSF46689">
    <property type="entry name" value="Homeodomain-like"/>
    <property type="match status" value="1"/>
</dbReference>
<dbReference type="Pfam" id="PF00158">
    <property type="entry name" value="Sigma54_activat"/>
    <property type="match status" value="1"/>
</dbReference>
<dbReference type="AlphaFoldDB" id="A0A1G7P226"/>
<organism evidence="9 10">
    <name type="scientific">Sporolituus thermophilus DSM 23256</name>
    <dbReference type="NCBI Taxonomy" id="1123285"/>
    <lineage>
        <taxon>Bacteria</taxon>
        <taxon>Bacillati</taxon>
        <taxon>Bacillota</taxon>
        <taxon>Negativicutes</taxon>
        <taxon>Selenomonadales</taxon>
        <taxon>Sporomusaceae</taxon>
        <taxon>Sporolituus</taxon>
    </lineage>
</organism>
<dbReference type="Gene3D" id="3.40.50.300">
    <property type="entry name" value="P-loop containing nucleotide triphosphate hydrolases"/>
    <property type="match status" value="1"/>
</dbReference>
<dbReference type="PRINTS" id="PR01590">
    <property type="entry name" value="HTHFIS"/>
</dbReference>
<dbReference type="PANTHER" id="PTHR32071">
    <property type="entry name" value="TRANSCRIPTIONAL REGULATORY PROTEIN"/>
    <property type="match status" value="1"/>
</dbReference>
<dbReference type="CDD" id="cd00009">
    <property type="entry name" value="AAA"/>
    <property type="match status" value="1"/>
</dbReference>
<proteinExistence type="predicted"/>
<dbReference type="OrthoDB" id="9803970at2"/>
<accession>A0A1G7P226</accession>
<dbReference type="PROSITE" id="PS00688">
    <property type="entry name" value="SIGMA54_INTERACT_3"/>
    <property type="match status" value="1"/>
</dbReference>
<dbReference type="PANTHER" id="PTHR32071:SF119">
    <property type="entry name" value="SIGMA L-DEPENDENT TRANSCRIPTIONAL REGULATOR YPLP-RELATED"/>
    <property type="match status" value="1"/>
</dbReference>
<feature type="domain" description="Sigma-54 factor interaction" evidence="7">
    <location>
        <begin position="149"/>
        <end position="375"/>
    </location>
</feature>
<gene>
    <name evidence="9" type="ORF">SAMN05660235_02806</name>
</gene>
<dbReference type="InterPro" id="IPR002197">
    <property type="entry name" value="HTH_Fis"/>
</dbReference>
<dbReference type="GO" id="GO:0000160">
    <property type="term" value="P:phosphorelay signal transduction system"/>
    <property type="evidence" value="ECO:0007669"/>
    <property type="project" value="InterPro"/>
</dbReference>
<dbReference type="STRING" id="1123285.SAMN05660235_02806"/>